<name>A0A0P7B5D6_9HYPO</name>
<dbReference type="EMBL" id="LKCW01000184">
    <property type="protein sequence ID" value="KPM36927.1"/>
    <property type="molecule type" value="Genomic_DNA"/>
</dbReference>
<dbReference type="AlphaFoldDB" id="A0A0P7B5D6"/>
<accession>A0A0P7B5D6</accession>
<dbReference type="Proteomes" id="UP000050424">
    <property type="component" value="Unassembled WGS sequence"/>
</dbReference>
<comment type="caution">
    <text evidence="1">The sequence shown here is derived from an EMBL/GenBank/DDBJ whole genome shotgun (WGS) entry which is preliminary data.</text>
</comment>
<organism evidence="1 2">
    <name type="scientific">Neonectria ditissima</name>
    <dbReference type="NCBI Taxonomy" id="78410"/>
    <lineage>
        <taxon>Eukaryota</taxon>
        <taxon>Fungi</taxon>
        <taxon>Dikarya</taxon>
        <taxon>Ascomycota</taxon>
        <taxon>Pezizomycotina</taxon>
        <taxon>Sordariomycetes</taxon>
        <taxon>Hypocreomycetidae</taxon>
        <taxon>Hypocreales</taxon>
        <taxon>Nectriaceae</taxon>
        <taxon>Neonectria</taxon>
    </lineage>
</organism>
<keyword evidence="2" id="KW-1185">Reference proteome</keyword>
<reference evidence="1 2" key="1">
    <citation type="submission" date="2015-09" db="EMBL/GenBank/DDBJ databases">
        <title>Draft genome of a European isolate of the apple canker pathogen Neonectria ditissima.</title>
        <authorList>
            <person name="Gomez-Cortecero A."/>
            <person name="Harrison R.J."/>
            <person name="Armitage A.D."/>
        </authorList>
    </citation>
    <scope>NUCLEOTIDE SEQUENCE [LARGE SCALE GENOMIC DNA]</scope>
    <source>
        <strain evidence="1 2">R09/05</strain>
    </source>
</reference>
<protein>
    <submittedName>
        <fullName evidence="1">Uncharacterized protein</fullName>
    </submittedName>
</protein>
<sequence>MAPYTMTIHIVNDTQYSVCPIGSSTMCGLDGETNLVALPVAPRSSGDLKISKTGGIEGLSAAVSWWVGLAFCDKDNKGRFSVYTEMTTLPN</sequence>
<evidence type="ECO:0000313" key="2">
    <source>
        <dbReference type="Proteomes" id="UP000050424"/>
    </source>
</evidence>
<evidence type="ECO:0000313" key="1">
    <source>
        <dbReference type="EMBL" id="KPM36927.1"/>
    </source>
</evidence>
<proteinExistence type="predicted"/>
<gene>
    <name evidence="1" type="ORF">AK830_g9638</name>
</gene>